<dbReference type="SUPFAM" id="SSF56219">
    <property type="entry name" value="DNase I-like"/>
    <property type="match status" value="1"/>
</dbReference>
<name>A0A2S2QJT6_9HEMI</name>
<reference evidence="1" key="1">
    <citation type="submission" date="2018-04" db="EMBL/GenBank/DDBJ databases">
        <title>Transcriptome assembly of Sipha flava.</title>
        <authorList>
            <person name="Scully E.D."/>
            <person name="Geib S.M."/>
            <person name="Palmer N.A."/>
            <person name="Koch K."/>
            <person name="Bradshaw J."/>
            <person name="Heng-Moss T."/>
            <person name="Sarath G."/>
        </authorList>
    </citation>
    <scope>NUCLEOTIDE SEQUENCE</scope>
</reference>
<evidence type="ECO:0000313" key="1">
    <source>
        <dbReference type="EMBL" id="MBY77442.1"/>
    </source>
</evidence>
<gene>
    <name evidence="1" type="primary">CFDP2_31</name>
    <name evidence="1" type="ORF">g.43166</name>
</gene>
<dbReference type="AlphaFoldDB" id="A0A2S2QJT6"/>
<dbReference type="OrthoDB" id="6594538at2759"/>
<dbReference type="InterPro" id="IPR036691">
    <property type="entry name" value="Endo/exonu/phosph_ase_sf"/>
</dbReference>
<accession>A0A2S2QJT6</accession>
<dbReference type="Gene3D" id="3.60.10.10">
    <property type="entry name" value="Endonuclease/exonuclease/phosphatase"/>
    <property type="match status" value="1"/>
</dbReference>
<dbReference type="EMBL" id="GGMS01008239">
    <property type="protein sequence ID" value="MBY77442.1"/>
    <property type="molecule type" value="Transcribed_RNA"/>
</dbReference>
<proteinExistence type="predicted"/>
<sequence length="331" mass="38459">MRMNDYVIYYKGLNDTYQFGTGFTVHKNCLSSVKEFNPISERVCTIKLNTKPMNMFIINIHAPTENKDEIDKDEFFEEVATIYDEAPGNTIKIIVGDCNVKLGKEPSFRPTIGMHSVHEISNNNGQRLINFAMSRKMTISSTTFPHKDIHKYTWKSPDGRTANQIDHVLIDTRFRSSIADVRSYRGADSDTDHFIVVSRFRLKLKKNYSAGKTAAKFNLENLKIDEGREKYIQAVGKELLERRQHEATDNWIMVQESIKIAAKNTIGETKNQRKPWYNNTCKNAVKKRNEARLKYLSLQTQEAKETFEHERRKCKGIIQKEKKNLYERCVT</sequence>
<organism evidence="1">
    <name type="scientific">Sipha flava</name>
    <name type="common">yellow sugarcane aphid</name>
    <dbReference type="NCBI Taxonomy" id="143950"/>
    <lineage>
        <taxon>Eukaryota</taxon>
        <taxon>Metazoa</taxon>
        <taxon>Ecdysozoa</taxon>
        <taxon>Arthropoda</taxon>
        <taxon>Hexapoda</taxon>
        <taxon>Insecta</taxon>
        <taxon>Pterygota</taxon>
        <taxon>Neoptera</taxon>
        <taxon>Paraneoptera</taxon>
        <taxon>Hemiptera</taxon>
        <taxon>Sternorrhyncha</taxon>
        <taxon>Aphidomorpha</taxon>
        <taxon>Aphidoidea</taxon>
        <taxon>Aphididae</taxon>
        <taxon>Sipha</taxon>
    </lineage>
</organism>
<protein>
    <submittedName>
        <fullName evidence="1">Craniofacial development protein 2</fullName>
    </submittedName>
</protein>